<evidence type="ECO:0000313" key="2">
    <source>
        <dbReference type="EMBL" id="SUI57434.1"/>
    </source>
</evidence>
<dbReference type="EMBL" id="UGYK01000002">
    <property type="protein sequence ID" value="SUI57434.1"/>
    <property type="molecule type" value="Genomic_DNA"/>
</dbReference>
<protein>
    <submittedName>
        <fullName evidence="2">Uncharacterized protein</fullName>
    </submittedName>
</protein>
<gene>
    <name evidence="2" type="ORF">NCTC10211_03457</name>
</gene>
<reference evidence="2 3" key="1">
    <citation type="submission" date="2018-06" db="EMBL/GenBank/DDBJ databases">
        <authorList>
            <consortium name="Pathogen Informatics"/>
            <person name="Doyle S."/>
        </authorList>
    </citation>
    <scope>NUCLEOTIDE SEQUENCE [LARGE SCALE GENOMIC DNA]</scope>
    <source>
        <strain evidence="2 3">NCTC10211</strain>
    </source>
</reference>
<name>A0A379ZAG2_SERMA</name>
<sequence length="58" mass="6189">MSDRSALLDAVPHIQHGFGSKLALLPGHLLPYSATLPEKKQVHGTPHRRRAAAGAGVR</sequence>
<dbReference type="AlphaFoldDB" id="A0A379ZAG2"/>
<organism evidence="2 3">
    <name type="scientific">Serratia marcescens</name>
    <dbReference type="NCBI Taxonomy" id="615"/>
    <lineage>
        <taxon>Bacteria</taxon>
        <taxon>Pseudomonadati</taxon>
        <taxon>Pseudomonadota</taxon>
        <taxon>Gammaproteobacteria</taxon>
        <taxon>Enterobacterales</taxon>
        <taxon>Yersiniaceae</taxon>
        <taxon>Serratia</taxon>
    </lineage>
</organism>
<evidence type="ECO:0000256" key="1">
    <source>
        <dbReference type="SAM" id="MobiDB-lite"/>
    </source>
</evidence>
<proteinExistence type="predicted"/>
<accession>A0A379ZAG2</accession>
<evidence type="ECO:0000313" key="3">
    <source>
        <dbReference type="Proteomes" id="UP000254765"/>
    </source>
</evidence>
<feature type="region of interest" description="Disordered" evidence="1">
    <location>
        <begin position="39"/>
        <end position="58"/>
    </location>
</feature>
<dbReference type="Proteomes" id="UP000254765">
    <property type="component" value="Unassembled WGS sequence"/>
</dbReference>